<evidence type="ECO:0000259" key="1">
    <source>
        <dbReference type="SMART" id="SM01061"/>
    </source>
</evidence>
<feature type="domain" description="CAT RNA-binding" evidence="1">
    <location>
        <begin position="2"/>
        <end position="57"/>
    </location>
</feature>
<dbReference type="Pfam" id="PF03123">
    <property type="entry name" value="CAT_RBD"/>
    <property type="match status" value="1"/>
</dbReference>
<comment type="caution">
    <text evidence="2">The sequence shown here is derived from an EMBL/GenBank/DDBJ whole genome shotgun (WGS) entry which is preliminary data.</text>
</comment>
<evidence type="ECO:0000313" key="2">
    <source>
        <dbReference type="EMBL" id="GGP16388.1"/>
    </source>
</evidence>
<proteinExistence type="predicted"/>
<name>A0ABQ2P2M3_9BACI</name>
<reference evidence="3" key="1">
    <citation type="journal article" date="2019" name="Int. J. Syst. Evol. Microbiol.">
        <title>The Global Catalogue of Microorganisms (GCM) 10K type strain sequencing project: providing services to taxonomists for standard genome sequencing and annotation.</title>
        <authorList>
            <consortium name="The Broad Institute Genomics Platform"/>
            <consortium name="The Broad Institute Genome Sequencing Center for Infectious Disease"/>
            <person name="Wu L."/>
            <person name="Ma J."/>
        </authorList>
    </citation>
    <scope>NUCLEOTIDE SEQUENCE [LARGE SCALE GENOMIC DNA]</scope>
    <source>
        <strain evidence="3">CGMCC 1.7693</strain>
    </source>
</reference>
<dbReference type="InterPro" id="IPR036650">
    <property type="entry name" value="CAT_RNA-bd_dom_sf"/>
</dbReference>
<organism evidence="2 3">
    <name type="scientific">Oceanobacillus neutriphilus</name>
    <dbReference type="NCBI Taxonomy" id="531815"/>
    <lineage>
        <taxon>Bacteria</taxon>
        <taxon>Bacillati</taxon>
        <taxon>Bacillota</taxon>
        <taxon>Bacilli</taxon>
        <taxon>Bacillales</taxon>
        <taxon>Bacillaceae</taxon>
        <taxon>Oceanobacillus</taxon>
    </lineage>
</organism>
<protein>
    <recommendedName>
        <fullName evidence="1">CAT RNA-binding domain-containing protein</fullName>
    </recommendedName>
</protein>
<dbReference type="RefSeq" id="WP_188737983.1">
    <property type="nucleotide sequence ID" value="NZ_BMLW01000019.1"/>
</dbReference>
<dbReference type="SUPFAM" id="SSF50151">
    <property type="entry name" value="SacY-like RNA-binding domain"/>
    <property type="match status" value="1"/>
</dbReference>
<evidence type="ECO:0000313" key="3">
    <source>
        <dbReference type="Proteomes" id="UP000641206"/>
    </source>
</evidence>
<dbReference type="Proteomes" id="UP000641206">
    <property type="component" value="Unassembled WGS sequence"/>
</dbReference>
<dbReference type="EMBL" id="BMLW01000019">
    <property type="protein sequence ID" value="GGP16388.1"/>
    <property type="molecule type" value="Genomic_DNA"/>
</dbReference>
<accession>A0ABQ2P2M3</accession>
<dbReference type="Gene3D" id="2.30.24.10">
    <property type="entry name" value="CAT RNA-binding domain"/>
    <property type="match status" value="1"/>
</dbReference>
<dbReference type="InterPro" id="IPR004341">
    <property type="entry name" value="CAT_RNA-bd_dom"/>
</dbReference>
<gene>
    <name evidence="2" type="ORF">GCM10011346_48240</name>
</gene>
<dbReference type="SMART" id="SM01061">
    <property type="entry name" value="CAT_RBD"/>
    <property type="match status" value="1"/>
</dbReference>
<keyword evidence="3" id="KW-1185">Reference proteome</keyword>
<sequence length="61" mass="6885">MRKILQVFSHNAVAVESVDGETEILVGKGIGFNKRKGDWINRNVASRVFVESERQRVVEKG</sequence>